<dbReference type="SMART" id="SM01161">
    <property type="entry name" value="DUF1767"/>
    <property type="match status" value="1"/>
</dbReference>
<dbReference type="GO" id="GO:0000724">
    <property type="term" value="P:double-strand break repair via homologous recombination"/>
    <property type="evidence" value="ECO:0007669"/>
    <property type="project" value="TreeGrafter"/>
</dbReference>
<dbReference type="OrthoDB" id="341511at2759"/>
<reference evidence="6" key="1">
    <citation type="journal article" date="2012" name="Science">
        <title>The Paleozoic origin of enzymatic lignin decomposition reconstructed from 31 fungal genomes.</title>
        <authorList>
            <person name="Floudas D."/>
            <person name="Binder M."/>
            <person name="Riley R."/>
            <person name="Barry K."/>
            <person name="Blanchette R.A."/>
            <person name="Henrissat B."/>
            <person name="Martinez A.T."/>
            <person name="Otillar R."/>
            <person name="Spatafora J.W."/>
            <person name="Yadav J.S."/>
            <person name="Aerts A."/>
            <person name="Benoit I."/>
            <person name="Boyd A."/>
            <person name="Carlson A."/>
            <person name="Copeland A."/>
            <person name="Coutinho P.M."/>
            <person name="de Vries R.P."/>
            <person name="Ferreira P."/>
            <person name="Findley K."/>
            <person name="Foster B."/>
            <person name="Gaskell J."/>
            <person name="Glotzer D."/>
            <person name="Gorecki P."/>
            <person name="Heitman J."/>
            <person name="Hesse C."/>
            <person name="Hori C."/>
            <person name="Igarashi K."/>
            <person name="Jurgens J.A."/>
            <person name="Kallen N."/>
            <person name="Kersten P."/>
            <person name="Kohler A."/>
            <person name="Kuees U."/>
            <person name="Kumar T.K.A."/>
            <person name="Kuo A."/>
            <person name="LaButti K."/>
            <person name="Larrondo L.F."/>
            <person name="Lindquist E."/>
            <person name="Ling A."/>
            <person name="Lombard V."/>
            <person name="Lucas S."/>
            <person name="Lundell T."/>
            <person name="Martin R."/>
            <person name="McLaughlin D.J."/>
            <person name="Morgenstern I."/>
            <person name="Morin E."/>
            <person name="Murat C."/>
            <person name="Nagy L.G."/>
            <person name="Nolan M."/>
            <person name="Ohm R.A."/>
            <person name="Patyshakuliyeva A."/>
            <person name="Rokas A."/>
            <person name="Ruiz-Duenas F.J."/>
            <person name="Sabat G."/>
            <person name="Salamov A."/>
            <person name="Samejima M."/>
            <person name="Schmutz J."/>
            <person name="Slot J.C."/>
            <person name="St John F."/>
            <person name="Stenlid J."/>
            <person name="Sun H."/>
            <person name="Sun S."/>
            <person name="Syed K."/>
            <person name="Tsang A."/>
            <person name="Wiebenga A."/>
            <person name="Young D."/>
            <person name="Pisabarro A."/>
            <person name="Eastwood D.C."/>
            <person name="Martin F."/>
            <person name="Cullen D."/>
            <person name="Grigoriev I.V."/>
            <person name="Hibbett D.S."/>
        </authorList>
    </citation>
    <scope>NUCLEOTIDE SEQUENCE [LARGE SCALE GENOMIC DNA]</scope>
    <source>
        <strain evidence="6">RWD-64-598 SS2</strain>
    </source>
</reference>
<evidence type="ECO:0000256" key="2">
    <source>
        <dbReference type="ARBA" id="ARBA00018987"/>
    </source>
</evidence>
<accession>A0A5M3MYV8</accession>
<dbReference type="Proteomes" id="UP000053558">
    <property type="component" value="Unassembled WGS sequence"/>
</dbReference>
<dbReference type="InterPro" id="IPR042470">
    <property type="entry name" value="RMI1_N_C_sf"/>
</dbReference>
<proteinExistence type="inferred from homology"/>
<feature type="compositionally biased region" description="Acidic residues" evidence="3">
    <location>
        <begin position="124"/>
        <end position="136"/>
    </location>
</feature>
<evidence type="ECO:0000313" key="5">
    <source>
        <dbReference type="EMBL" id="EIW84320.1"/>
    </source>
</evidence>
<evidence type="ECO:0000256" key="1">
    <source>
        <dbReference type="ARBA" id="ARBA00006395"/>
    </source>
</evidence>
<dbReference type="OMA" id="KYPRGML"/>
<comment type="similarity">
    <text evidence="1">Belongs to the RMI1 family.</text>
</comment>
<protein>
    <recommendedName>
        <fullName evidence="2">RecQ-mediated genome instability protein 1</fullName>
    </recommendedName>
</protein>
<evidence type="ECO:0000259" key="4">
    <source>
        <dbReference type="Pfam" id="PF08585"/>
    </source>
</evidence>
<dbReference type="RefSeq" id="XP_007765319.1">
    <property type="nucleotide sequence ID" value="XM_007767129.1"/>
</dbReference>
<name>A0A5M3MYV8_CONPW</name>
<dbReference type="AlphaFoldDB" id="A0A5M3MYV8"/>
<dbReference type="PANTHER" id="PTHR14790:SF15">
    <property type="entry name" value="RECQ-MEDIATED GENOME INSTABILITY PROTEIN 1"/>
    <property type="match status" value="1"/>
</dbReference>
<dbReference type="KEGG" id="cput:CONPUDRAFT_50851"/>
<dbReference type="PANTHER" id="PTHR14790">
    <property type="entry name" value="RECQ-MEDIATED GENOME INSTABILITY PROTEIN 1 RMI1"/>
    <property type="match status" value="1"/>
</dbReference>
<dbReference type="GeneID" id="19207414"/>
<dbReference type="Gene3D" id="2.40.50.770">
    <property type="entry name" value="RecQ-mediated genome instability protein Rmi1, C-terminal domain"/>
    <property type="match status" value="1"/>
</dbReference>
<sequence>MVNAQVQQWIQQNYPSPTIDPEWLEPCCEHITSEDHLDPDNPAHFDRFVQQIEFHLLNNALQDSMVPETGIPIIPRTGEMTITGPILVEVRAIMEVGHSAYDLWRVRAARQERGVVRLSGREDEQQEEGQEDEDEGPIPKYPRGMLDLVLTDGSRSLKAMEYRFIPEIVLGETRLGHKVRIFSICS</sequence>
<feature type="region of interest" description="Disordered" evidence="3">
    <location>
        <begin position="117"/>
        <end position="143"/>
    </location>
</feature>
<evidence type="ECO:0000313" key="6">
    <source>
        <dbReference type="Proteomes" id="UP000053558"/>
    </source>
</evidence>
<dbReference type="Pfam" id="PF08585">
    <property type="entry name" value="RMI1_N_C"/>
    <property type="match status" value="1"/>
</dbReference>
<dbReference type="GO" id="GO:0000712">
    <property type="term" value="P:resolution of meiotic recombination intermediates"/>
    <property type="evidence" value="ECO:0007669"/>
    <property type="project" value="TreeGrafter"/>
</dbReference>
<comment type="caution">
    <text evidence="5">The sequence shown here is derived from an EMBL/GenBank/DDBJ whole genome shotgun (WGS) entry which is preliminary data.</text>
</comment>
<dbReference type="GO" id="GO:0031422">
    <property type="term" value="C:RecQ family helicase-topoisomerase III complex"/>
    <property type="evidence" value="ECO:0007669"/>
    <property type="project" value="TreeGrafter"/>
</dbReference>
<dbReference type="EMBL" id="JH711575">
    <property type="protein sequence ID" value="EIW84320.1"/>
    <property type="molecule type" value="Genomic_DNA"/>
</dbReference>
<organism evidence="5 6">
    <name type="scientific">Coniophora puteana (strain RWD-64-598)</name>
    <name type="common">Brown rot fungus</name>
    <dbReference type="NCBI Taxonomy" id="741705"/>
    <lineage>
        <taxon>Eukaryota</taxon>
        <taxon>Fungi</taxon>
        <taxon>Dikarya</taxon>
        <taxon>Basidiomycota</taxon>
        <taxon>Agaricomycotina</taxon>
        <taxon>Agaricomycetes</taxon>
        <taxon>Agaricomycetidae</taxon>
        <taxon>Boletales</taxon>
        <taxon>Coniophorineae</taxon>
        <taxon>Coniophoraceae</taxon>
        <taxon>Coniophora</taxon>
    </lineage>
</organism>
<gene>
    <name evidence="5" type="ORF">CONPUDRAFT_50851</name>
</gene>
<dbReference type="GO" id="GO:0016604">
    <property type="term" value="C:nuclear body"/>
    <property type="evidence" value="ECO:0007669"/>
    <property type="project" value="TreeGrafter"/>
</dbReference>
<keyword evidence="6" id="KW-1185">Reference proteome</keyword>
<feature type="domain" description="RecQ mediated genome instability protein 1 OB-fold" evidence="4">
    <location>
        <begin position="80"/>
        <end position="181"/>
    </location>
</feature>
<evidence type="ECO:0000256" key="3">
    <source>
        <dbReference type="SAM" id="MobiDB-lite"/>
    </source>
</evidence>
<dbReference type="InterPro" id="IPR013894">
    <property type="entry name" value="RMI1_OB"/>
</dbReference>